<reference evidence="8 9" key="1">
    <citation type="submission" date="2017-08" db="EMBL/GenBank/DDBJ databases">
        <title>Infants hospitalized years apart are colonized by the same room-sourced microbial strains.</title>
        <authorList>
            <person name="Brooks B."/>
            <person name="Olm M.R."/>
            <person name="Firek B.A."/>
            <person name="Baker R."/>
            <person name="Thomas B.C."/>
            <person name="Morowitz M.J."/>
            <person name="Banfield J.F."/>
        </authorList>
    </citation>
    <scope>NUCLEOTIDE SEQUENCE [LARGE SCALE GENOMIC DNA]</scope>
    <source>
        <strain evidence="8">S2_005_001_R2_27</strain>
    </source>
</reference>
<comment type="caution">
    <text evidence="8">The sequence shown here is derived from an EMBL/GenBank/DDBJ whole genome shotgun (WGS) entry which is preliminary data.</text>
</comment>
<dbReference type="Gene3D" id="1.10.3730.20">
    <property type="match status" value="1"/>
</dbReference>
<sequence length="306" mass="33740">MFRRLFDAPYVLLSLVSLFWSGNIVLGRHVAGQVPPVALAWFRWTLAFAILLPFTWRYLRQDGPVIRRNIGVLTLLSLSGITLYNTIYYWALQYSPALNGLLMTSTGPLLIAAWSFVLIGERLSLGQAFGILLSLAGVLVILCRGDLSVLTRIDFNIGDILFLVAMVLYAFYSALLAKRPAMSRYGFLAFSLGWGAALLTPAFIWERLEGPALHFDGLTLASILYVAVFPSVLAYLFFNRGVELVGPNRAAPFFHLMPMFGSVLAILFLGETPHLYHAVGYALVLGGVITATLFGRRKAVSPTRSS</sequence>
<feature type="domain" description="EamA" evidence="7">
    <location>
        <begin position="10"/>
        <end position="142"/>
    </location>
</feature>
<feature type="transmembrane region" description="Helical" evidence="6">
    <location>
        <begin position="187"/>
        <end position="205"/>
    </location>
</feature>
<feature type="transmembrane region" description="Helical" evidence="6">
    <location>
        <begin position="37"/>
        <end position="59"/>
    </location>
</feature>
<feature type="transmembrane region" description="Helical" evidence="6">
    <location>
        <begin position="157"/>
        <end position="175"/>
    </location>
</feature>
<dbReference type="Pfam" id="PF00892">
    <property type="entry name" value="EamA"/>
    <property type="match status" value="2"/>
</dbReference>
<feature type="transmembrane region" description="Helical" evidence="6">
    <location>
        <begin position="71"/>
        <end position="91"/>
    </location>
</feature>
<keyword evidence="5 6" id="KW-0472">Membrane</keyword>
<proteinExistence type="predicted"/>
<protein>
    <submittedName>
        <fullName evidence="8">EamA family transporter</fullName>
    </submittedName>
</protein>
<evidence type="ECO:0000259" key="7">
    <source>
        <dbReference type="Pfam" id="PF00892"/>
    </source>
</evidence>
<feature type="transmembrane region" description="Helical" evidence="6">
    <location>
        <begin position="275"/>
        <end position="295"/>
    </location>
</feature>
<keyword evidence="3 6" id="KW-0812">Transmembrane</keyword>
<feature type="transmembrane region" description="Helical" evidence="6">
    <location>
        <begin position="97"/>
        <end position="119"/>
    </location>
</feature>
<accession>A0A2W5R4U4</accession>
<dbReference type="PANTHER" id="PTHR42920">
    <property type="entry name" value="OS03G0707200 PROTEIN-RELATED"/>
    <property type="match status" value="1"/>
</dbReference>
<keyword evidence="2" id="KW-1003">Cell membrane</keyword>
<dbReference type="AlphaFoldDB" id="A0A2W5R4U4"/>
<dbReference type="Proteomes" id="UP000248887">
    <property type="component" value="Unassembled WGS sequence"/>
</dbReference>
<comment type="subcellular location">
    <subcellularLocation>
        <location evidence="1">Cell membrane</location>
        <topology evidence="1">Multi-pass membrane protein</topology>
    </subcellularLocation>
</comment>
<feature type="transmembrane region" description="Helical" evidence="6">
    <location>
        <begin position="250"/>
        <end position="269"/>
    </location>
</feature>
<dbReference type="InterPro" id="IPR051258">
    <property type="entry name" value="Diverse_Substrate_Transporter"/>
</dbReference>
<keyword evidence="4 6" id="KW-1133">Transmembrane helix</keyword>
<evidence type="ECO:0000256" key="4">
    <source>
        <dbReference type="ARBA" id="ARBA00022989"/>
    </source>
</evidence>
<dbReference type="PANTHER" id="PTHR42920:SF11">
    <property type="entry name" value="INNER MEMBRANE PROTEIN YTFF"/>
    <property type="match status" value="1"/>
</dbReference>
<evidence type="ECO:0000256" key="2">
    <source>
        <dbReference type="ARBA" id="ARBA00022475"/>
    </source>
</evidence>
<evidence type="ECO:0000313" key="8">
    <source>
        <dbReference type="EMBL" id="PZQ85771.1"/>
    </source>
</evidence>
<feature type="transmembrane region" description="Helical" evidence="6">
    <location>
        <begin position="131"/>
        <end position="151"/>
    </location>
</feature>
<evidence type="ECO:0000256" key="6">
    <source>
        <dbReference type="SAM" id="Phobius"/>
    </source>
</evidence>
<organism evidence="8 9">
    <name type="scientific">Ancylobacter novellus</name>
    <name type="common">Thiobacillus novellus</name>
    <dbReference type="NCBI Taxonomy" id="921"/>
    <lineage>
        <taxon>Bacteria</taxon>
        <taxon>Pseudomonadati</taxon>
        <taxon>Pseudomonadota</taxon>
        <taxon>Alphaproteobacteria</taxon>
        <taxon>Hyphomicrobiales</taxon>
        <taxon>Xanthobacteraceae</taxon>
        <taxon>Ancylobacter</taxon>
    </lineage>
</organism>
<feature type="domain" description="EamA" evidence="7">
    <location>
        <begin position="157"/>
        <end position="290"/>
    </location>
</feature>
<gene>
    <name evidence="8" type="ORF">DI549_01510</name>
</gene>
<evidence type="ECO:0000313" key="9">
    <source>
        <dbReference type="Proteomes" id="UP000248887"/>
    </source>
</evidence>
<dbReference type="InterPro" id="IPR000620">
    <property type="entry name" value="EamA_dom"/>
</dbReference>
<dbReference type="GO" id="GO:0005886">
    <property type="term" value="C:plasma membrane"/>
    <property type="evidence" value="ECO:0007669"/>
    <property type="project" value="UniProtKB-SubCell"/>
</dbReference>
<evidence type="ECO:0000256" key="3">
    <source>
        <dbReference type="ARBA" id="ARBA00022692"/>
    </source>
</evidence>
<name>A0A2W5R4U4_ANCNO</name>
<dbReference type="SUPFAM" id="SSF103481">
    <property type="entry name" value="Multidrug resistance efflux transporter EmrE"/>
    <property type="match status" value="2"/>
</dbReference>
<evidence type="ECO:0000256" key="1">
    <source>
        <dbReference type="ARBA" id="ARBA00004651"/>
    </source>
</evidence>
<dbReference type="EMBL" id="QFQD01000002">
    <property type="protein sequence ID" value="PZQ85771.1"/>
    <property type="molecule type" value="Genomic_DNA"/>
</dbReference>
<feature type="transmembrane region" description="Helical" evidence="6">
    <location>
        <begin position="217"/>
        <end position="238"/>
    </location>
</feature>
<dbReference type="InterPro" id="IPR037185">
    <property type="entry name" value="EmrE-like"/>
</dbReference>
<evidence type="ECO:0000256" key="5">
    <source>
        <dbReference type="ARBA" id="ARBA00023136"/>
    </source>
</evidence>